<reference evidence="2 3" key="1">
    <citation type="submission" date="2022-08" db="EMBL/GenBank/DDBJ databases">
        <title>Lysinibacillus sequencing.</title>
        <authorList>
            <person name="Dunlap C."/>
        </authorList>
    </citation>
    <scope>NUCLEOTIDE SEQUENCE [LARGE SCALE GENOMIC DNA]</scope>
    <source>
        <strain evidence="2 3">PB211</strain>
    </source>
</reference>
<feature type="transmembrane region" description="Helical" evidence="1">
    <location>
        <begin position="74"/>
        <end position="98"/>
    </location>
</feature>
<keyword evidence="3" id="KW-1185">Reference proteome</keyword>
<evidence type="ECO:0000313" key="3">
    <source>
        <dbReference type="Proteomes" id="UP001525021"/>
    </source>
</evidence>
<organism evidence="2 3">
    <name type="scientific">Lysinibacillus pinottii</name>
    <dbReference type="NCBI Taxonomy" id="2973932"/>
    <lineage>
        <taxon>Bacteria</taxon>
        <taxon>Bacillati</taxon>
        <taxon>Bacillota</taxon>
        <taxon>Bacilli</taxon>
        <taxon>Bacillales</taxon>
        <taxon>Bacillaceae</taxon>
        <taxon>Lysinibacillus</taxon>
    </lineage>
</organism>
<feature type="transmembrane region" description="Helical" evidence="1">
    <location>
        <begin position="41"/>
        <end position="62"/>
    </location>
</feature>
<keyword evidence="1" id="KW-1133">Transmembrane helix</keyword>
<gene>
    <name evidence="2" type="ORF">NXZ79_06395</name>
</gene>
<sequence>MYCPNCGSSVNENAEICLHCGVNILKFSGQVTAAKNDTPNIWINVLSLCCFPILGIIIYFVWKDTQPKAAKSALIYALFGIAISIIITIISFVIGVVVEMMNDSYYY</sequence>
<proteinExistence type="predicted"/>
<dbReference type="EMBL" id="JANTOO010000009">
    <property type="protein sequence ID" value="MCS1395672.1"/>
    <property type="molecule type" value="Genomic_DNA"/>
</dbReference>
<name>A0ABT2DLA2_9BACI</name>
<evidence type="ECO:0000313" key="2">
    <source>
        <dbReference type="EMBL" id="MCS1395672.1"/>
    </source>
</evidence>
<evidence type="ECO:0000256" key="1">
    <source>
        <dbReference type="SAM" id="Phobius"/>
    </source>
</evidence>
<keyword evidence="1" id="KW-0472">Membrane</keyword>
<dbReference type="Proteomes" id="UP001525021">
    <property type="component" value="Unassembled WGS sequence"/>
</dbReference>
<protein>
    <submittedName>
        <fullName evidence="2">Zinc ribbon domain-containing protein</fullName>
    </submittedName>
</protein>
<accession>A0ABT2DLA2</accession>
<comment type="caution">
    <text evidence="2">The sequence shown here is derived from an EMBL/GenBank/DDBJ whole genome shotgun (WGS) entry which is preliminary data.</text>
</comment>
<dbReference type="RefSeq" id="WP_036161079.1">
    <property type="nucleotide sequence ID" value="NZ_JANTOO010000009.1"/>
</dbReference>
<keyword evidence="1" id="KW-0812">Transmembrane</keyword>